<evidence type="ECO:0000313" key="1">
    <source>
        <dbReference type="EMBL" id="TMW61727.1"/>
    </source>
</evidence>
<evidence type="ECO:0000313" key="2">
    <source>
        <dbReference type="Proteomes" id="UP000794436"/>
    </source>
</evidence>
<reference evidence="1" key="1">
    <citation type="submission" date="2019-03" db="EMBL/GenBank/DDBJ databases">
        <title>Long read genome sequence of the mycoparasitic Pythium oligandrum ATCC 38472 isolated from sugarbeet rhizosphere.</title>
        <authorList>
            <person name="Gaulin E."/>
        </authorList>
    </citation>
    <scope>NUCLEOTIDE SEQUENCE</scope>
    <source>
        <strain evidence="1">ATCC 38472_TT</strain>
    </source>
</reference>
<gene>
    <name evidence="1" type="ORF">Poli38472_010790</name>
</gene>
<keyword evidence="2" id="KW-1185">Reference proteome</keyword>
<dbReference type="EMBL" id="SPLM01000075">
    <property type="protein sequence ID" value="TMW61727.1"/>
    <property type="molecule type" value="Genomic_DNA"/>
</dbReference>
<protein>
    <submittedName>
        <fullName evidence="1">Uncharacterized protein</fullName>
    </submittedName>
</protein>
<dbReference type="Proteomes" id="UP000794436">
    <property type="component" value="Unassembled WGS sequence"/>
</dbReference>
<accession>A0A8K1FJE8</accession>
<sequence>MQERCPWLEEVDSEFVRSHANDTTETFTDLLARAAESRLEGNAVRAIQRMNQAWLLKPEDPRCYAAFGGILAQTLDSLSSEAPTDTFDTFFAPNPTLLRLSSLYFLQEALVRGMDTVESLQQAGIASLAAAWDLLDTGETLADIVIQTEGLENVTTDLLIREAVSLLNDALVRQNASSSTLWALTLVSDASTRMTRGDWSGAREDHRLATTYVKGDTPSHSESLSWFYVVLQRLDAFLSQHDP</sequence>
<dbReference type="AlphaFoldDB" id="A0A8K1FJE8"/>
<proteinExistence type="predicted"/>
<name>A0A8K1FJE8_PYTOL</name>
<organism evidence="1 2">
    <name type="scientific">Pythium oligandrum</name>
    <name type="common">Mycoparasitic fungus</name>
    <dbReference type="NCBI Taxonomy" id="41045"/>
    <lineage>
        <taxon>Eukaryota</taxon>
        <taxon>Sar</taxon>
        <taxon>Stramenopiles</taxon>
        <taxon>Oomycota</taxon>
        <taxon>Peronosporomycetes</taxon>
        <taxon>Pythiales</taxon>
        <taxon>Pythiaceae</taxon>
        <taxon>Pythium</taxon>
    </lineage>
</organism>
<comment type="caution">
    <text evidence="1">The sequence shown here is derived from an EMBL/GenBank/DDBJ whole genome shotgun (WGS) entry which is preliminary data.</text>
</comment>